<evidence type="ECO:0000256" key="8">
    <source>
        <dbReference type="ARBA" id="ARBA00031423"/>
    </source>
</evidence>
<dbReference type="EMBL" id="FUWY01000003">
    <property type="protein sequence ID" value="SJZ66801.1"/>
    <property type="molecule type" value="Genomic_DNA"/>
</dbReference>
<evidence type="ECO:0000256" key="7">
    <source>
        <dbReference type="ARBA" id="ARBA00023277"/>
    </source>
</evidence>
<reference evidence="12" key="1">
    <citation type="submission" date="2017-02" db="EMBL/GenBank/DDBJ databases">
        <authorList>
            <person name="Varghese N."/>
            <person name="Submissions S."/>
        </authorList>
    </citation>
    <scope>NUCLEOTIDE SEQUENCE [LARGE SCALE GENOMIC DNA]</scope>
    <source>
        <strain evidence="12">ATCC 25662</strain>
    </source>
</reference>
<comment type="catalytic activity">
    <reaction evidence="1 10">
        <text>Transfers a segment of a (1-&gt;4)-alpha-D-glucan to a new position in an acceptor, which may be glucose or a (1-&gt;4)-alpha-D-glucan.</text>
        <dbReference type="EC" id="2.4.1.25"/>
    </reaction>
</comment>
<gene>
    <name evidence="11" type="ORF">SAMN02745191_1264</name>
</gene>
<evidence type="ECO:0000256" key="6">
    <source>
        <dbReference type="ARBA" id="ARBA00022679"/>
    </source>
</evidence>
<accession>A0A1T4MIX0</accession>
<organism evidence="11 12">
    <name type="scientific">Anaerorhabdus furcosa</name>
    <dbReference type="NCBI Taxonomy" id="118967"/>
    <lineage>
        <taxon>Bacteria</taxon>
        <taxon>Bacillati</taxon>
        <taxon>Bacillota</taxon>
        <taxon>Erysipelotrichia</taxon>
        <taxon>Erysipelotrichales</taxon>
        <taxon>Erysipelotrichaceae</taxon>
        <taxon>Anaerorhabdus</taxon>
    </lineage>
</organism>
<dbReference type="SUPFAM" id="SSF51445">
    <property type="entry name" value="(Trans)glycosidases"/>
    <property type="match status" value="1"/>
</dbReference>
<dbReference type="PANTHER" id="PTHR32438">
    <property type="entry name" value="4-ALPHA-GLUCANOTRANSFERASE DPE1, CHLOROPLASTIC/AMYLOPLASTIC"/>
    <property type="match status" value="1"/>
</dbReference>
<dbReference type="PANTHER" id="PTHR32438:SF5">
    <property type="entry name" value="4-ALPHA-GLUCANOTRANSFERASE DPE1, CHLOROPLASTIC_AMYLOPLASTIC"/>
    <property type="match status" value="1"/>
</dbReference>
<dbReference type="NCBIfam" id="NF011080">
    <property type="entry name" value="PRK14508.1-3"/>
    <property type="match status" value="1"/>
</dbReference>
<evidence type="ECO:0000256" key="2">
    <source>
        <dbReference type="ARBA" id="ARBA00005684"/>
    </source>
</evidence>
<evidence type="ECO:0000256" key="10">
    <source>
        <dbReference type="RuleBase" id="RU361207"/>
    </source>
</evidence>
<dbReference type="Pfam" id="PF02446">
    <property type="entry name" value="Glyco_hydro_77"/>
    <property type="match status" value="1"/>
</dbReference>
<dbReference type="InterPro" id="IPR017853">
    <property type="entry name" value="GH"/>
</dbReference>
<protein>
    <recommendedName>
        <fullName evidence="4 10">4-alpha-glucanotransferase</fullName>
        <ecNumber evidence="3 10">2.4.1.25</ecNumber>
    </recommendedName>
    <alternativeName>
        <fullName evidence="8 10">Amylomaltase</fullName>
    </alternativeName>
    <alternativeName>
        <fullName evidence="9 10">Disproportionating enzyme</fullName>
    </alternativeName>
</protein>
<evidence type="ECO:0000256" key="4">
    <source>
        <dbReference type="ARBA" id="ARBA00020295"/>
    </source>
</evidence>
<keyword evidence="7 10" id="KW-0119">Carbohydrate metabolism</keyword>
<evidence type="ECO:0000313" key="12">
    <source>
        <dbReference type="Proteomes" id="UP000243297"/>
    </source>
</evidence>
<dbReference type="RefSeq" id="WP_078711674.1">
    <property type="nucleotide sequence ID" value="NZ_FUWY01000003.1"/>
</dbReference>
<dbReference type="STRING" id="118967.SAMN02745191_1264"/>
<name>A0A1T4MIX0_9FIRM</name>
<evidence type="ECO:0000256" key="1">
    <source>
        <dbReference type="ARBA" id="ARBA00000439"/>
    </source>
</evidence>
<dbReference type="InterPro" id="IPR003385">
    <property type="entry name" value="Glyco_hydro_77"/>
</dbReference>
<dbReference type="Proteomes" id="UP000243297">
    <property type="component" value="Unassembled WGS sequence"/>
</dbReference>
<keyword evidence="12" id="KW-1185">Reference proteome</keyword>
<evidence type="ECO:0000313" key="11">
    <source>
        <dbReference type="EMBL" id="SJZ66801.1"/>
    </source>
</evidence>
<evidence type="ECO:0000256" key="5">
    <source>
        <dbReference type="ARBA" id="ARBA00022676"/>
    </source>
</evidence>
<comment type="similarity">
    <text evidence="2 10">Belongs to the disproportionating enzyme family.</text>
</comment>
<dbReference type="GO" id="GO:0004134">
    <property type="term" value="F:4-alpha-glucanotransferase activity"/>
    <property type="evidence" value="ECO:0007669"/>
    <property type="project" value="UniProtKB-EC"/>
</dbReference>
<sequence>MKKSGILMPIASLPSSYGIGDFGPTAYEFVTLAKKSGLKLWQILPLNMLGYGNSPYQCYSSKAMDELYISLDLLVEDGLLKKVESFQSDSTSINYEEVRKFKSKYLKEAYHSFKGNKDYEEFLANNNWVKRFGLFITLKKENGMKCWNEWDDELIDPNLVSEIVISKYKEEINYECFVQYILLRQWNKLREYVNSQGLEIMGDIPFYVGLDSDDVWSNQNQFLLDTEGKPTFVAGVPPDYFSEVGQRWGNPIYNWDLMKEEDFAFWMDRLEYTSKLFDVVRIDHFRAFDTYWKIPSSCPTAIEGEWIEAPGYQFFDTLYKKYPDMKIIAEDLGLMRPEVYTLRDSYNLMGMRIVQYSWNPRHMDKDRENLLIYTGTHDNEPMRSWYSNLSRDEKLMSQRYLKRHGYRQPVIVDSLIQYTLCSNARIAIISMVDILNCKTDCRINAPGTVGSPNWEWKLKDFTEFKKSCHKLKRMINNAMR</sequence>
<proteinExistence type="inferred from homology"/>
<keyword evidence="6 10" id="KW-0808">Transferase</keyword>
<dbReference type="OrthoDB" id="9811841at2"/>
<dbReference type="AlphaFoldDB" id="A0A1T4MIX0"/>
<keyword evidence="5 10" id="KW-0328">Glycosyltransferase</keyword>
<dbReference type="GO" id="GO:0005975">
    <property type="term" value="P:carbohydrate metabolic process"/>
    <property type="evidence" value="ECO:0007669"/>
    <property type="project" value="InterPro"/>
</dbReference>
<evidence type="ECO:0000256" key="9">
    <source>
        <dbReference type="ARBA" id="ARBA00031501"/>
    </source>
</evidence>
<dbReference type="Gene3D" id="3.20.20.80">
    <property type="entry name" value="Glycosidases"/>
    <property type="match status" value="1"/>
</dbReference>
<dbReference type="EC" id="2.4.1.25" evidence="3 10"/>
<evidence type="ECO:0000256" key="3">
    <source>
        <dbReference type="ARBA" id="ARBA00012560"/>
    </source>
</evidence>
<dbReference type="NCBIfam" id="TIGR00217">
    <property type="entry name" value="malQ"/>
    <property type="match status" value="1"/>
</dbReference>